<reference evidence="2 3" key="1">
    <citation type="submission" date="2020-07" db="EMBL/GenBank/DDBJ databases">
        <title>Sequencing the genomes of 1000 actinobacteria strains.</title>
        <authorList>
            <person name="Klenk H.-P."/>
        </authorList>
    </citation>
    <scope>NUCLEOTIDE SEQUENCE [LARGE SCALE GENOMIC DNA]</scope>
    <source>
        <strain evidence="2 3">DSM 17380</strain>
    </source>
</reference>
<feature type="compositionally biased region" description="Polar residues" evidence="1">
    <location>
        <begin position="212"/>
        <end position="232"/>
    </location>
</feature>
<feature type="region of interest" description="Disordered" evidence="1">
    <location>
        <begin position="209"/>
        <end position="236"/>
    </location>
</feature>
<gene>
    <name evidence="2" type="ORF">BJ960_001747</name>
</gene>
<keyword evidence="3" id="KW-1185">Reference proteome</keyword>
<protein>
    <submittedName>
        <fullName evidence="2">Uncharacterized protein</fullName>
    </submittedName>
</protein>
<proteinExistence type="predicted"/>
<evidence type="ECO:0000313" key="2">
    <source>
        <dbReference type="EMBL" id="NYD26944.1"/>
    </source>
</evidence>
<evidence type="ECO:0000256" key="1">
    <source>
        <dbReference type="SAM" id="MobiDB-lite"/>
    </source>
</evidence>
<dbReference type="Proteomes" id="UP000586095">
    <property type="component" value="Unassembled WGS sequence"/>
</dbReference>
<evidence type="ECO:0000313" key="3">
    <source>
        <dbReference type="Proteomes" id="UP000586095"/>
    </source>
</evidence>
<comment type="caution">
    <text evidence="2">The sequence shown here is derived from an EMBL/GenBank/DDBJ whole genome shotgun (WGS) entry which is preliminary data.</text>
</comment>
<dbReference type="AlphaFoldDB" id="A0A852RF81"/>
<organism evidence="2 3">
    <name type="scientific">Leucobacter aridicollis</name>
    <dbReference type="NCBI Taxonomy" id="283878"/>
    <lineage>
        <taxon>Bacteria</taxon>
        <taxon>Bacillati</taxon>
        <taxon>Actinomycetota</taxon>
        <taxon>Actinomycetes</taxon>
        <taxon>Micrococcales</taxon>
        <taxon>Microbacteriaceae</taxon>
        <taxon>Leucobacter</taxon>
    </lineage>
</organism>
<sequence length="362" mass="37223">MSTVTLAEIRQAFRYYAGHRVTRGITYAASASLIATATIGIPQVIDAHATQTNRVATAHRLIDGQLDITETTRSELVEQITAAEKVAEQAGAEGALPAENSLAKLTDAIAGARTQLAALDTQTAATKKANASDDVHSWLPHAIGEQADDLGESFNELRIETVAAGKLDLAEATATVGAEMDAKAAADKKAADEKAAALAAEEAAAASEQAASQTTYSPSVAPQQQSQGTSAPATGGSCRAQAEALVASLSGAQVVWADLFGVRGQTTAGIVELGGTRGVVSLSSGSDVSAWCTPSAGYTAAHESAHSRHNDRYSAIADTHGYEWQIAHAESAADCIANQWGYAGSVYGCTAEGQELARLILG</sequence>
<accession>A0A852RF81</accession>
<dbReference type="EMBL" id="JACCBD010000001">
    <property type="protein sequence ID" value="NYD26944.1"/>
    <property type="molecule type" value="Genomic_DNA"/>
</dbReference>
<name>A0A852RF81_9MICO</name>
<dbReference type="RefSeq" id="WP_185987001.1">
    <property type="nucleotide sequence ID" value="NZ_BAAALZ010000001.1"/>
</dbReference>